<feature type="non-terminal residue" evidence="2">
    <location>
        <position position="93"/>
    </location>
</feature>
<evidence type="ECO:0000313" key="3">
    <source>
        <dbReference type="Proteomes" id="UP000886611"/>
    </source>
</evidence>
<comment type="caution">
    <text evidence="2">The sequence shown here is derived from an EMBL/GenBank/DDBJ whole genome shotgun (WGS) entry which is preliminary data.</text>
</comment>
<evidence type="ECO:0000256" key="1">
    <source>
        <dbReference type="SAM" id="MobiDB-lite"/>
    </source>
</evidence>
<reference evidence="2 3" key="1">
    <citation type="journal article" date="2021" name="Cell">
        <title>Tracing the genetic footprints of vertebrate landing in non-teleost ray-finned fishes.</title>
        <authorList>
            <person name="Bi X."/>
            <person name="Wang K."/>
            <person name="Yang L."/>
            <person name="Pan H."/>
            <person name="Jiang H."/>
            <person name="Wei Q."/>
            <person name="Fang M."/>
            <person name="Yu H."/>
            <person name="Zhu C."/>
            <person name="Cai Y."/>
            <person name="He Y."/>
            <person name="Gan X."/>
            <person name="Zeng H."/>
            <person name="Yu D."/>
            <person name="Zhu Y."/>
            <person name="Jiang H."/>
            <person name="Qiu Q."/>
            <person name="Yang H."/>
            <person name="Zhang Y.E."/>
            <person name="Wang W."/>
            <person name="Zhu M."/>
            <person name="He S."/>
            <person name="Zhang G."/>
        </authorList>
    </citation>
    <scope>NUCLEOTIDE SEQUENCE [LARGE SCALE GENOMIC DNA]</scope>
    <source>
        <strain evidence="2">Bchr_013</strain>
    </source>
</reference>
<dbReference type="Proteomes" id="UP000886611">
    <property type="component" value="Unassembled WGS sequence"/>
</dbReference>
<proteinExistence type="predicted"/>
<accession>A0A8X7X2W0</accession>
<keyword evidence="2" id="KW-0418">Kinase</keyword>
<keyword evidence="3" id="KW-1185">Reference proteome</keyword>
<evidence type="ECO:0000313" key="2">
    <source>
        <dbReference type="EMBL" id="KAG2460433.1"/>
    </source>
</evidence>
<dbReference type="EMBL" id="JAATIS010005064">
    <property type="protein sequence ID" value="KAG2460433.1"/>
    <property type="molecule type" value="Genomic_DNA"/>
</dbReference>
<feature type="region of interest" description="Disordered" evidence="1">
    <location>
        <begin position="71"/>
        <end position="93"/>
    </location>
</feature>
<dbReference type="GO" id="GO:0016301">
    <property type="term" value="F:kinase activity"/>
    <property type="evidence" value="ECO:0007669"/>
    <property type="project" value="UniProtKB-KW"/>
</dbReference>
<organism evidence="2 3">
    <name type="scientific">Polypterus senegalus</name>
    <name type="common">Senegal bichir</name>
    <dbReference type="NCBI Taxonomy" id="55291"/>
    <lineage>
        <taxon>Eukaryota</taxon>
        <taxon>Metazoa</taxon>
        <taxon>Chordata</taxon>
        <taxon>Craniata</taxon>
        <taxon>Vertebrata</taxon>
        <taxon>Euteleostomi</taxon>
        <taxon>Actinopterygii</taxon>
        <taxon>Polypteriformes</taxon>
        <taxon>Polypteridae</taxon>
        <taxon>Polypterus</taxon>
    </lineage>
</organism>
<name>A0A8X7X2W0_POLSE</name>
<protein>
    <submittedName>
        <fullName evidence="2">MRCKB kinase</fullName>
    </submittedName>
</protein>
<keyword evidence="2" id="KW-0808">Transferase</keyword>
<dbReference type="AlphaFoldDB" id="A0A8X7X2W0"/>
<feature type="non-terminal residue" evidence="2">
    <location>
        <position position="1"/>
    </location>
</feature>
<dbReference type="Gene3D" id="3.30.200.20">
    <property type="entry name" value="Phosphorylase Kinase, domain 1"/>
    <property type="match status" value="1"/>
</dbReference>
<gene>
    <name evidence="2" type="primary">Cdc42bpb_0</name>
    <name evidence="2" type="ORF">GTO96_0021219</name>
</gene>
<sequence length="93" mass="10664">MSAEERLQKLESLVLEGPSKDEASASVEALLDVLLCLYQECLLSALRREKNVIEFLDWVRRFSCDREYRSGDNNDPCFENERSTSTEEIGNAM</sequence>